<name>A0AAV7KTL4_PLEWA</name>
<comment type="caution">
    <text evidence="2">The sequence shown here is derived from an EMBL/GenBank/DDBJ whole genome shotgun (WGS) entry which is preliminary data.</text>
</comment>
<dbReference type="EMBL" id="JANPWB010000016">
    <property type="protein sequence ID" value="KAJ1082283.1"/>
    <property type="molecule type" value="Genomic_DNA"/>
</dbReference>
<feature type="compositionally biased region" description="Polar residues" evidence="1">
    <location>
        <begin position="48"/>
        <end position="84"/>
    </location>
</feature>
<dbReference type="Proteomes" id="UP001066276">
    <property type="component" value="Chromosome 12"/>
</dbReference>
<accession>A0AAV7KTL4</accession>
<proteinExistence type="predicted"/>
<feature type="region of interest" description="Disordered" evidence="1">
    <location>
        <begin position="1"/>
        <end position="111"/>
    </location>
</feature>
<evidence type="ECO:0000313" key="2">
    <source>
        <dbReference type="EMBL" id="KAJ1082283.1"/>
    </source>
</evidence>
<gene>
    <name evidence="2" type="ORF">NDU88_002451</name>
</gene>
<keyword evidence="3" id="KW-1185">Reference proteome</keyword>
<sequence length="111" mass="11875">MTPQHHAPACPQATDAPPPQRKLDIANRATQQSSSAAPPARPGHRHSSTSARGAHGSTNTPCRPHETSVSQSSQDTIGETQNRQPPGKGGGTQHHRLPERREPRPLLHKAS</sequence>
<protein>
    <submittedName>
        <fullName evidence="2">Uncharacterized protein</fullName>
    </submittedName>
</protein>
<reference evidence="2" key="1">
    <citation type="journal article" date="2022" name="bioRxiv">
        <title>Sequencing and chromosome-scale assembly of the giantPleurodeles waltlgenome.</title>
        <authorList>
            <person name="Brown T."/>
            <person name="Elewa A."/>
            <person name="Iarovenko S."/>
            <person name="Subramanian E."/>
            <person name="Araus A.J."/>
            <person name="Petzold A."/>
            <person name="Susuki M."/>
            <person name="Suzuki K.-i.T."/>
            <person name="Hayashi T."/>
            <person name="Toyoda A."/>
            <person name="Oliveira C."/>
            <person name="Osipova E."/>
            <person name="Leigh N.D."/>
            <person name="Simon A."/>
            <person name="Yun M.H."/>
        </authorList>
    </citation>
    <scope>NUCLEOTIDE SEQUENCE</scope>
    <source>
        <strain evidence="2">20211129_DDA</strain>
        <tissue evidence="2">Liver</tissue>
    </source>
</reference>
<dbReference type="AlphaFoldDB" id="A0AAV7KTL4"/>
<organism evidence="2 3">
    <name type="scientific">Pleurodeles waltl</name>
    <name type="common">Iberian ribbed newt</name>
    <dbReference type="NCBI Taxonomy" id="8319"/>
    <lineage>
        <taxon>Eukaryota</taxon>
        <taxon>Metazoa</taxon>
        <taxon>Chordata</taxon>
        <taxon>Craniata</taxon>
        <taxon>Vertebrata</taxon>
        <taxon>Euteleostomi</taxon>
        <taxon>Amphibia</taxon>
        <taxon>Batrachia</taxon>
        <taxon>Caudata</taxon>
        <taxon>Salamandroidea</taxon>
        <taxon>Salamandridae</taxon>
        <taxon>Pleurodelinae</taxon>
        <taxon>Pleurodeles</taxon>
    </lineage>
</organism>
<evidence type="ECO:0000313" key="3">
    <source>
        <dbReference type="Proteomes" id="UP001066276"/>
    </source>
</evidence>
<evidence type="ECO:0000256" key="1">
    <source>
        <dbReference type="SAM" id="MobiDB-lite"/>
    </source>
</evidence>